<keyword evidence="4" id="KW-0255">Endonuclease</keyword>
<dbReference type="GO" id="GO:0000287">
    <property type="term" value="F:magnesium ion binding"/>
    <property type="evidence" value="ECO:0007669"/>
    <property type="project" value="InterPro"/>
</dbReference>
<reference evidence="6 7" key="1">
    <citation type="submission" date="2018-06" db="EMBL/GenBank/DDBJ databases">
        <authorList>
            <consortium name="Pathogen Informatics"/>
            <person name="Doyle S."/>
        </authorList>
    </citation>
    <scope>NUCLEOTIDE SEQUENCE [LARGE SCALE GENOMIC DNA]</scope>
    <source>
        <strain evidence="4 6">NCTC10719</strain>
        <strain evidence="5 7">NCTC8081</strain>
    </source>
</reference>
<dbReference type="REBASE" id="422838">
    <property type="entry name" value="Cpe10719IIP"/>
</dbReference>
<dbReference type="Gene3D" id="1.10.10.1820">
    <property type="entry name" value="BsuBI/PstI restriction endonuclease-like"/>
    <property type="match status" value="1"/>
</dbReference>
<feature type="domain" description="BsuBI/PstI restriction endonuclease" evidence="2">
    <location>
        <begin position="152"/>
        <end position="300"/>
    </location>
</feature>
<keyword evidence="1" id="KW-0175">Coiled coil</keyword>
<name>A0A2X2Y4S3_CLOPF</name>
<dbReference type="REBASE" id="422859">
    <property type="entry name" value="Cpe8081IIP"/>
</dbReference>
<dbReference type="SMR" id="A0A2X2Y4S3"/>
<feature type="coiled-coil region" evidence="1">
    <location>
        <begin position="119"/>
        <end position="146"/>
    </location>
</feature>
<evidence type="ECO:0000256" key="1">
    <source>
        <dbReference type="SAM" id="Coils"/>
    </source>
</evidence>
<dbReference type="RefSeq" id="WP_003453377.1">
    <property type="nucleotide sequence ID" value="NZ_CABPRN010000012.1"/>
</dbReference>
<gene>
    <name evidence="4" type="ORF">NCTC10719_01125</name>
    <name evidence="5" type="ORF">NCTC8081_03455</name>
</gene>
<evidence type="ECO:0000313" key="7">
    <source>
        <dbReference type="Proteomes" id="UP000250234"/>
    </source>
</evidence>
<feature type="domain" description="BsuBI/PstI restriction endonuclease HTH" evidence="3">
    <location>
        <begin position="2"/>
        <end position="137"/>
    </location>
</feature>
<dbReference type="Gene3D" id="3.40.1350.80">
    <property type="match status" value="1"/>
</dbReference>
<dbReference type="GO" id="GO:0009036">
    <property type="term" value="F:type II site-specific deoxyribonuclease activity"/>
    <property type="evidence" value="ECO:0007669"/>
    <property type="project" value="InterPro"/>
</dbReference>
<dbReference type="Proteomes" id="UP000249986">
    <property type="component" value="Unassembled WGS sequence"/>
</dbReference>
<keyword evidence="4" id="KW-0540">Nuclease</keyword>
<dbReference type="Proteomes" id="UP000250234">
    <property type="component" value="Unassembled WGS sequence"/>
</dbReference>
<accession>A0A2X2Y4S3</accession>
<dbReference type="AlphaFoldDB" id="A0A2X2Y4S3"/>
<evidence type="ECO:0000313" key="5">
    <source>
        <dbReference type="EMBL" id="SQC85658.1"/>
    </source>
</evidence>
<keyword evidence="4" id="KW-0378">Hydrolase</keyword>
<dbReference type="Pfam" id="PF17728">
    <property type="entry name" value="BsuBI_PstI_RE_N"/>
    <property type="match status" value="1"/>
</dbReference>
<organism evidence="4 6">
    <name type="scientific">Clostridium perfringens</name>
    <dbReference type="NCBI Taxonomy" id="1502"/>
    <lineage>
        <taxon>Bacteria</taxon>
        <taxon>Bacillati</taxon>
        <taxon>Bacillota</taxon>
        <taxon>Clostridia</taxon>
        <taxon>Eubacteriales</taxon>
        <taxon>Clostridiaceae</taxon>
        <taxon>Clostridium</taxon>
    </lineage>
</organism>
<dbReference type="InterPro" id="IPR041962">
    <property type="entry name" value="BsuBI/PstI_N_sf"/>
</dbReference>
<proteinExistence type="predicted"/>
<evidence type="ECO:0000259" key="2">
    <source>
        <dbReference type="Pfam" id="PF06616"/>
    </source>
</evidence>
<dbReference type="GO" id="GO:0009307">
    <property type="term" value="P:DNA restriction-modification system"/>
    <property type="evidence" value="ECO:0007669"/>
    <property type="project" value="InterPro"/>
</dbReference>
<dbReference type="InterPro" id="IPR009528">
    <property type="entry name" value="Restrct_endonuc_II_BsuBI_C"/>
</dbReference>
<evidence type="ECO:0000259" key="3">
    <source>
        <dbReference type="Pfam" id="PF17728"/>
    </source>
</evidence>
<dbReference type="GO" id="GO:0003677">
    <property type="term" value="F:DNA binding"/>
    <property type="evidence" value="ECO:0007669"/>
    <property type="project" value="InterPro"/>
</dbReference>
<dbReference type="EMBL" id="UAWG01000005">
    <property type="protein sequence ID" value="SQB59416.1"/>
    <property type="molecule type" value="Genomic_DNA"/>
</dbReference>
<dbReference type="InterPro" id="IPR041963">
    <property type="entry name" value="BsuBI/PstI_C_sf"/>
</dbReference>
<evidence type="ECO:0000313" key="6">
    <source>
        <dbReference type="Proteomes" id="UP000249986"/>
    </source>
</evidence>
<dbReference type="EMBL" id="UAWO01000012">
    <property type="protein sequence ID" value="SQC85658.1"/>
    <property type="molecule type" value="Genomic_DNA"/>
</dbReference>
<evidence type="ECO:0000313" key="4">
    <source>
        <dbReference type="EMBL" id="SQB59416.1"/>
    </source>
</evidence>
<dbReference type="InterPro" id="IPR041454">
    <property type="entry name" value="BsuBI/PstI_N"/>
</dbReference>
<dbReference type="Pfam" id="PF06616">
    <property type="entry name" value="BsuBI_PstI_RE"/>
    <property type="match status" value="1"/>
</dbReference>
<protein>
    <submittedName>
        <fullName evidence="4">BsuBI/PstI restriction endonuclease C-terminus</fullName>
    </submittedName>
</protein>
<sequence>MSKLEEAKEILTLIECPKTNDLAGNILLALANIKKNTKWSNACNDLYTTRELMDFMRDEYELNYKPNTRETVRKDVLHHFIQSAIIEENRDNPNRATNSPKYCYSLVPEILNLIKSYDSSEWDSKLEEYKRNVKSLVNKYKIEREINRIPVIINGQELKFSPGKHNKLQKAIIEEFAPIFAPGSEVLYVGDTDNKDLVKNIKKLSELGVDMQEHAKLPDVILYLRDKDWLYFIESVTSVGPINNKRIIEIGEMTKECTSGKVYVTAFLDIPTFKKFASEIAWETEVWVAEIPEHMIHYNGDKFFGPRNC</sequence>